<accession>A0AAD7ASL9</accession>
<dbReference type="AlphaFoldDB" id="A0AAD7ASL9"/>
<evidence type="ECO:0000313" key="2">
    <source>
        <dbReference type="Proteomes" id="UP001218218"/>
    </source>
</evidence>
<comment type="caution">
    <text evidence="1">The sequence shown here is derived from an EMBL/GenBank/DDBJ whole genome shotgun (WGS) entry which is preliminary data.</text>
</comment>
<reference evidence="1" key="1">
    <citation type="submission" date="2023-03" db="EMBL/GenBank/DDBJ databases">
        <title>Massive genome expansion in bonnet fungi (Mycena s.s.) driven by repeated elements and novel gene families across ecological guilds.</title>
        <authorList>
            <consortium name="Lawrence Berkeley National Laboratory"/>
            <person name="Harder C.B."/>
            <person name="Miyauchi S."/>
            <person name="Viragh M."/>
            <person name="Kuo A."/>
            <person name="Thoen E."/>
            <person name="Andreopoulos B."/>
            <person name="Lu D."/>
            <person name="Skrede I."/>
            <person name="Drula E."/>
            <person name="Henrissat B."/>
            <person name="Morin E."/>
            <person name="Kohler A."/>
            <person name="Barry K."/>
            <person name="LaButti K."/>
            <person name="Morin E."/>
            <person name="Salamov A."/>
            <person name="Lipzen A."/>
            <person name="Mereny Z."/>
            <person name="Hegedus B."/>
            <person name="Baldrian P."/>
            <person name="Stursova M."/>
            <person name="Weitz H."/>
            <person name="Taylor A."/>
            <person name="Grigoriev I.V."/>
            <person name="Nagy L.G."/>
            <person name="Martin F."/>
            <person name="Kauserud H."/>
        </authorList>
    </citation>
    <scope>NUCLEOTIDE SEQUENCE</scope>
    <source>
        <strain evidence="1">CBHHK002</strain>
    </source>
</reference>
<dbReference type="EMBL" id="JARIHO010000002">
    <property type="protein sequence ID" value="KAJ7367222.1"/>
    <property type="molecule type" value="Genomic_DNA"/>
</dbReference>
<organism evidence="1 2">
    <name type="scientific">Mycena albidolilacea</name>
    <dbReference type="NCBI Taxonomy" id="1033008"/>
    <lineage>
        <taxon>Eukaryota</taxon>
        <taxon>Fungi</taxon>
        <taxon>Dikarya</taxon>
        <taxon>Basidiomycota</taxon>
        <taxon>Agaricomycotina</taxon>
        <taxon>Agaricomycetes</taxon>
        <taxon>Agaricomycetidae</taxon>
        <taxon>Agaricales</taxon>
        <taxon>Marasmiineae</taxon>
        <taxon>Mycenaceae</taxon>
        <taxon>Mycena</taxon>
    </lineage>
</organism>
<gene>
    <name evidence="1" type="ORF">DFH08DRAFT_798044</name>
</gene>
<protein>
    <submittedName>
        <fullName evidence="1">Uncharacterized protein</fullName>
    </submittedName>
</protein>
<sequence length="438" mass="50038">MPVHPWVKIIKIIISPQLYVCVFWACAAQALRTSTDTSTVWGPGTVSGRALLALGKATIRGIDAILIQRRLATIRLHSPSLTGSMCTDLLELCREVAQPPGWKSERLYDLMVTIIEVQKLEGWESFVAKAAILLDKTCPPTRPSLIRIMFRPHLPQTLTNALVHIILGEIWGSDDDWIRCALIITKLTKNEVQALLRTLLNHELISTCTFTAAKHLCDFLVIIFQITGEYIPRDIAQAIKGLTIEPVYIIVSQIIEETEVTPLSKLQVHGRRGRANTWMVLQTYGLRLETQISQIECILSETLKVSNHQIFDAVADTSIFMRCSFQLKYLVTSFKWFHSSEYFGHELRSLAFDCLFRYCVTPILGQLYEPLRYYTAFYHKLERRVVMGEQLPMNDLDRITTLLRILYNPPSSQKIVWPRQHKIFCGSLNPVHKFLDNA</sequence>
<name>A0AAD7ASL9_9AGAR</name>
<proteinExistence type="predicted"/>
<keyword evidence="2" id="KW-1185">Reference proteome</keyword>
<evidence type="ECO:0000313" key="1">
    <source>
        <dbReference type="EMBL" id="KAJ7367222.1"/>
    </source>
</evidence>
<dbReference type="Proteomes" id="UP001218218">
    <property type="component" value="Unassembled WGS sequence"/>
</dbReference>